<evidence type="ECO:0000313" key="1">
    <source>
        <dbReference type="EMBL" id="KAJ1148879.1"/>
    </source>
</evidence>
<protein>
    <submittedName>
        <fullName evidence="1">Uncharacterized protein</fullName>
    </submittedName>
</protein>
<gene>
    <name evidence="1" type="ORF">NDU88_001703</name>
</gene>
<evidence type="ECO:0000313" key="2">
    <source>
        <dbReference type="Proteomes" id="UP001066276"/>
    </source>
</evidence>
<name>A0AAV7RCD0_PLEWA</name>
<organism evidence="1 2">
    <name type="scientific">Pleurodeles waltl</name>
    <name type="common">Iberian ribbed newt</name>
    <dbReference type="NCBI Taxonomy" id="8319"/>
    <lineage>
        <taxon>Eukaryota</taxon>
        <taxon>Metazoa</taxon>
        <taxon>Chordata</taxon>
        <taxon>Craniata</taxon>
        <taxon>Vertebrata</taxon>
        <taxon>Euteleostomi</taxon>
        <taxon>Amphibia</taxon>
        <taxon>Batrachia</taxon>
        <taxon>Caudata</taxon>
        <taxon>Salamandroidea</taxon>
        <taxon>Salamandridae</taxon>
        <taxon>Pleurodelinae</taxon>
        <taxon>Pleurodeles</taxon>
    </lineage>
</organism>
<accession>A0AAV7RCD0</accession>
<sequence length="181" mass="19621">MKDRFSALPGIFAEETVIDEGLVDDGVVNVVPVNKTPVNGFVNQATIHRMFSDGAVVVSMFVNESVDEGGFIDVEVVGDHLDGCFNVRETGAFLVDSAVNSNLQEIMDVDTIRDDETIIGDAAVVNVNSMVMDVDVIAVNNEDIFNFVMETVSFDKGSNFDFFLRETSLIEGILGSKGTLN</sequence>
<dbReference type="AlphaFoldDB" id="A0AAV7RCD0"/>
<proteinExistence type="predicted"/>
<comment type="caution">
    <text evidence="1">The sequence shown here is derived from an EMBL/GenBank/DDBJ whole genome shotgun (WGS) entry which is preliminary data.</text>
</comment>
<dbReference type="EMBL" id="JANPWB010000009">
    <property type="protein sequence ID" value="KAJ1148879.1"/>
    <property type="molecule type" value="Genomic_DNA"/>
</dbReference>
<reference evidence="1" key="1">
    <citation type="journal article" date="2022" name="bioRxiv">
        <title>Sequencing and chromosome-scale assembly of the giantPleurodeles waltlgenome.</title>
        <authorList>
            <person name="Brown T."/>
            <person name="Elewa A."/>
            <person name="Iarovenko S."/>
            <person name="Subramanian E."/>
            <person name="Araus A.J."/>
            <person name="Petzold A."/>
            <person name="Susuki M."/>
            <person name="Suzuki K.-i.T."/>
            <person name="Hayashi T."/>
            <person name="Toyoda A."/>
            <person name="Oliveira C."/>
            <person name="Osipova E."/>
            <person name="Leigh N.D."/>
            <person name="Simon A."/>
            <person name="Yun M.H."/>
        </authorList>
    </citation>
    <scope>NUCLEOTIDE SEQUENCE</scope>
    <source>
        <strain evidence="1">20211129_DDA</strain>
        <tissue evidence="1">Liver</tissue>
    </source>
</reference>
<dbReference type="Proteomes" id="UP001066276">
    <property type="component" value="Chromosome 5"/>
</dbReference>
<keyword evidence="2" id="KW-1185">Reference proteome</keyword>